<dbReference type="Proteomes" id="UP000815846">
    <property type="component" value="Unassembled WGS sequence"/>
</dbReference>
<name>A0ABY3MSL5_9GAMM</name>
<protein>
    <submittedName>
        <fullName evidence="2">Uncharacterized protein</fullName>
    </submittedName>
</protein>
<reference evidence="2 3" key="1">
    <citation type="submission" date="2019-08" db="EMBL/GenBank/DDBJ databases">
        <title>Microbe sample from Colwellia echini.</title>
        <authorList>
            <person name="Christiansen L."/>
            <person name="Pathiraja D."/>
            <person name="Schultz-Johansen M."/>
            <person name="Choi I.-G."/>
            <person name="Stougaard P."/>
        </authorList>
    </citation>
    <scope>NUCLEOTIDE SEQUENCE [LARGE SCALE GENOMIC DNA]</scope>
    <source>
        <strain evidence="2 3">A3</strain>
    </source>
</reference>
<dbReference type="EMBL" id="PJAI02000042">
    <property type="protein sequence ID" value="TYK64190.1"/>
    <property type="molecule type" value="Genomic_DNA"/>
</dbReference>
<evidence type="ECO:0000256" key="1">
    <source>
        <dbReference type="SAM" id="Phobius"/>
    </source>
</evidence>
<organism evidence="2 3">
    <name type="scientific">Colwellia echini</name>
    <dbReference type="NCBI Taxonomy" id="1982103"/>
    <lineage>
        <taxon>Bacteria</taxon>
        <taxon>Pseudomonadati</taxon>
        <taxon>Pseudomonadota</taxon>
        <taxon>Gammaproteobacteria</taxon>
        <taxon>Alteromonadales</taxon>
        <taxon>Colwelliaceae</taxon>
        <taxon>Colwellia</taxon>
    </lineage>
</organism>
<keyword evidence="1" id="KW-0812">Transmembrane</keyword>
<proteinExistence type="predicted"/>
<keyword evidence="1" id="KW-0472">Membrane</keyword>
<keyword evidence="1" id="KW-1133">Transmembrane helix</keyword>
<accession>A0ABY3MSL5</accession>
<comment type="caution">
    <text evidence="2">The sequence shown here is derived from an EMBL/GenBank/DDBJ whole genome shotgun (WGS) entry which is preliminary data.</text>
</comment>
<feature type="transmembrane region" description="Helical" evidence="1">
    <location>
        <begin position="32"/>
        <end position="49"/>
    </location>
</feature>
<sequence>MNRAINKLGWCIGGAFTLIGFSDFGARPLLSLFLYIAFISILTTSFYIFSKPIRIEVNNDPKKVDEAKLLLGKHPGVLLGGILFLALTLFF</sequence>
<evidence type="ECO:0000313" key="2">
    <source>
        <dbReference type="EMBL" id="TYK64190.1"/>
    </source>
</evidence>
<gene>
    <name evidence="2" type="ORF">CWS31_016960</name>
</gene>
<keyword evidence="3" id="KW-1185">Reference proteome</keyword>
<evidence type="ECO:0000313" key="3">
    <source>
        <dbReference type="Proteomes" id="UP000815846"/>
    </source>
</evidence>
<feature type="transmembrane region" description="Helical" evidence="1">
    <location>
        <begin position="70"/>
        <end position="90"/>
    </location>
</feature>
<dbReference type="RefSeq" id="WP_101344009.1">
    <property type="nucleotide sequence ID" value="NZ_PJAI02000042.1"/>
</dbReference>